<dbReference type="AlphaFoldDB" id="A0A317CA23"/>
<keyword evidence="1" id="KW-0547">Nucleotide-binding</keyword>
<dbReference type="OrthoDB" id="9807853at2"/>
<dbReference type="InterPro" id="IPR040198">
    <property type="entry name" value="Fido_containing"/>
</dbReference>
<organism evidence="3 4">
    <name type="scientific">Leucothrix pacifica</name>
    <dbReference type="NCBI Taxonomy" id="1247513"/>
    <lineage>
        <taxon>Bacteria</taxon>
        <taxon>Pseudomonadati</taxon>
        <taxon>Pseudomonadota</taxon>
        <taxon>Gammaproteobacteria</taxon>
        <taxon>Thiotrichales</taxon>
        <taxon>Thiotrichaceae</taxon>
        <taxon>Leucothrix</taxon>
    </lineage>
</organism>
<dbReference type="Pfam" id="PF02661">
    <property type="entry name" value="Fic"/>
    <property type="match status" value="1"/>
</dbReference>
<dbReference type="InterPro" id="IPR003812">
    <property type="entry name" value="Fido"/>
</dbReference>
<evidence type="ECO:0000313" key="4">
    <source>
        <dbReference type="Proteomes" id="UP000245539"/>
    </source>
</evidence>
<name>A0A317CA23_9GAMM</name>
<keyword evidence="4" id="KW-1185">Reference proteome</keyword>
<keyword evidence="1" id="KW-0067">ATP-binding</keyword>
<reference evidence="3 4" key="1">
    <citation type="submission" date="2018-05" db="EMBL/GenBank/DDBJ databases">
        <title>Leucothrix arctica sp. nov., isolated from Arctic seawater.</title>
        <authorList>
            <person name="Choi A."/>
            <person name="Baek K."/>
        </authorList>
    </citation>
    <scope>NUCLEOTIDE SEQUENCE [LARGE SCALE GENOMIC DNA]</scope>
    <source>
        <strain evidence="3 4">JCM 18388</strain>
    </source>
</reference>
<dbReference type="SUPFAM" id="SSF46785">
    <property type="entry name" value="Winged helix' DNA-binding domain"/>
    <property type="match status" value="1"/>
</dbReference>
<dbReference type="GO" id="GO:0005524">
    <property type="term" value="F:ATP binding"/>
    <property type="evidence" value="ECO:0007669"/>
    <property type="project" value="UniProtKB-KW"/>
</dbReference>
<dbReference type="InterPro" id="IPR036390">
    <property type="entry name" value="WH_DNA-bd_sf"/>
</dbReference>
<dbReference type="PANTHER" id="PTHR13504">
    <property type="entry name" value="FIDO DOMAIN-CONTAINING PROTEIN DDB_G0283145"/>
    <property type="match status" value="1"/>
</dbReference>
<dbReference type="Gene3D" id="1.10.3290.10">
    <property type="entry name" value="Fido-like domain"/>
    <property type="match status" value="1"/>
</dbReference>
<evidence type="ECO:0000313" key="3">
    <source>
        <dbReference type="EMBL" id="PWQ95398.1"/>
    </source>
</evidence>
<sequence>MLSTRQSQILDLFIDEPDEALSAGDLLPQFDIGRTSLFRDLTALTEAGLIEASEGSTRSRTYRLHPNSDEYIRWDLSRPPQQRYEVNYRPELLINYQPNKSYFLTEEQREVMAEAGSISEDQTLEQGSKNYNRLIASLLIDLAHASSNLENVPISWLDTKTLIEFGERPDGLNETELRIVLNHKKAITHLTENAREMSIDPKDLFDLHTLIADGLIPESAAIGRLRQRVVRFSDSRYLPPDNPHLLRDAFELFCEKADAIKNPYEQAFFAMSFLPYLQPFQDGNKRTSRLTMNIPLLKHQLAPFSFSDIKKRDYMFGLLAFYERGQHRFLANAFVKSYQKTAPRYAELLDYVQQGGALGSLT</sequence>
<feature type="binding site" evidence="1">
    <location>
        <begin position="282"/>
        <end position="289"/>
    </location>
    <ligand>
        <name>ATP</name>
        <dbReference type="ChEBI" id="CHEBI:30616"/>
    </ligand>
</feature>
<feature type="domain" description="Fido" evidence="2">
    <location>
        <begin position="199"/>
        <end position="354"/>
    </location>
</feature>
<evidence type="ECO:0000256" key="1">
    <source>
        <dbReference type="PIRSR" id="PIRSR640198-2"/>
    </source>
</evidence>
<dbReference type="Proteomes" id="UP000245539">
    <property type="component" value="Unassembled WGS sequence"/>
</dbReference>
<dbReference type="InterPro" id="IPR036597">
    <property type="entry name" value="Fido-like_dom_sf"/>
</dbReference>
<evidence type="ECO:0000259" key="2">
    <source>
        <dbReference type="PROSITE" id="PS51459"/>
    </source>
</evidence>
<accession>A0A317CA23</accession>
<dbReference type="RefSeq" id="WP_109838488.1">
    <property type="nucleotide sequence ID" value="NZ_QGKM01000046.1"/>
</dbReference>
<gene>
    <name evidence="3" type="ORF">DKW60_15070</name>
</gene>
<comment type="caution">
    <text evidence="3">The sequence shown here is derived from an EMBL/GenBank/DDBJ whole genome shotgun (WGS) entry which is preliminary data.</text>
</comment>
<dbReference type="EMBL" id="QGKM01000046">
    <property type="protein sequence ID" value="PWQ95398.1"/>
    <property type="molecule type" value="Genomic_DNA"/>
</dbReference>
<protein>
    <submittedName>
        <fullName evidence="3">Cell filamentation protein Fic</fullName>
    </submittedName>
</protein>
<proteinExistence type="predicted"/>
<dbReference type="SUPFAM" id="SSF140931">
    <property type="entry name" value="Fic-like"/>
    <property type="match status" value="1"/>
</dbReference>
<dbReference type="PROSITE" id="PS51459">
    <property type="entry name" value="FIDO"/>
    <property type="match status" value="1"/>
</dbReference>
<dbReference type="PANTHER" id="PTHR13504:SF38">
    <property type="entry name" value="FIDO DOMAIN-CONTAINING PROTEIN"/>
    <property type="match status" value="1"/>
</dbReference>